<dbReference type="Gene3D" id="3.30.530.20">
    <property type="match status" value="1"/>
</dbReference>
<dbReference type="RefSeq" id="WP_166233497.1">
    <property type="nucleotide sequence ID" value="NZ_CP049865.1"/>
</dbReference>
<gene>
    <name evidence="3" type="ORF">G7070_09270</name>
</gene>
<evidence type="ECO:0000259" key="2">
    <source>
        <dbReference type="Pfam" id="PF08327"/>
    </source>
</evidence>
<feature type="domain" description="Activator of Hsp90 ATPase homologue 1/2-like C-terminal" evidence="2">
    <location>
        <begin position="35"/>
        <end position="151"/>
    </location>
</feature>
<dbReference type="InterPro" id="IPR013538">
    <property type="entry name" value="ASHA1/2-like_C"/>
</dbReference>
<comment type="similarity">
    <text evidence="1">Belongs to the AHA1 family.</text>
</comment>
<accession>A0A6G7Y6L2</accession>
<name>A0A6G7Y6L2_9ACTN</name>
<dbReference type="KEGG" id="prv:G7070_09270"/>
<dbReference type="Pfam" id="PF08327">
    <property type="entry name" value="AHSA1"/>
    <property type="match status" value="1"/>
</dbReference>
<dbReference type="Proteomes" id="UP000501058">
    <property type="component" value="Chromosome"/>
</dbReference>
<dbReference type="InterPro" id="IPR023393">
    <property type="entry name" value="START-like_dom_sf"/>
</dbReference>
<keyword evidence="4" id="KW-1185">Reference proteome</keyword>
<reference evidence="3 4" key="1">
    <citation type="submission" date="2020-03" db="EMBL/GenBank/DDBJ databases">
        <title>Propioniciclava sp. nov., isolated from Hydrophilus acuminatus.</title>
        <authorList>
            <person name="Hyun D.-W."/>
            <person name="Bae J.-W."/>
        </authorList>
    </citation>
    <scope>NUCLEOTIDE SEQUENCE [LARGE SCALE GENOMIC DNA]</scope>
    <source>
        <strain evidence="3 4">HDW11</strain>
    </source>
</reference>
<proteinExistence type="inferred from homology"/>
<evidence type="ECO:0000313" key="4">
    <source>
        <dbReference type="Proteomes" id="UP000501058"/>
    </source>
</evidence>
<sequence length="217" mass="23705">MVDVDRQIDAVTRTLHPAEHDGAPAWMQTLTQRFDVSLERVWRAVTDPEHIGRWFLQVHGDFRVGGRFQLEGHAGGRILECRPPEGGHAHYTVTWAFEGAPDSWVTVTLAEAGEGRTSFELEHIARADDLPAGMWEQFGPGATGAGWDGALLGLALDLGVQDAGIGDFDAWQLGEEGRRFSRRSADAWADADVAAGTDPVTATTRANETYAFYTGQE</sequence>
<evidence type="ECO:0000256" key="1">
    <source>
        <dbReference type="ARBA" id="ARBA00006817"/>
    </source>
</evidence>
<dbReference type="SUPFAM" id="SSF55961">
    <property type="entry name" value="Bet v1-like"/>
    <property type="match status" value="1"/>
</dbReference>
<protein>
    <submittedName>
        <fullName evidence="3">Polyketide cyclase</fullName>
    </submittedName>
</protein>
<organism evidence="3 4">
    <name type="scientific">Propioniciclava coleopterorum</name>
    <dbReference type="NCBI Taxonomy" id="2714937"/>
    <lineage>
        <taxon>Bacteria</taxon>
        <taxon>Bacillati</taxon>
        <taxon>Actinomycetota</taxon>
        <taxon>Actinomycetes</taxon>
        <taxon>Propionibacteriales</taxon>
        <taxon>Propionibacteriaceae</taxon>
        <taxon>Propioniciclava</taxon>
    </lineage>
</organism>
<dbReference type="EMBL" id="CP049865">
    <property type="protein sequence ID" value="QIK72423.1"/>
    <property type="molecule type" value="Genomic_DNA"/>
</dbReference>
<evidence type="ECO:0000313" key="3">
    <source>
        <dbReference type="EMBL" id="QIK72423.1"/>
    </source>
</evidence>
<dbReference type="AlphaFoldDB" id="A0A6G7Y6L2"/>